<name>A0ABT3ZYJ0_9BACT</name>
<protein>
    <submittedName>
        <fullName evidence="2">Polysaccharide pyruvyl transferase family protein</fullName>
    </submittedName>
</protein>
<dbReference type="RefSeq" id="WP_267533441.1">
    <property type="nucleotide sequence ID" value="NZ_JAPNKA010000001.1"/>
</dbReference>
<dbReference type="EMBL" id="JAPNKA010000001">
    <property type="protein sequence ID" value="MCY1074478.1"/>
    <property type="molecule type" value="Genomic_DNA"/>
</dbReference>
<dbReference type="GO" id="GO:0016740">
    <property type="term" value="F:transferase activity"/>
    <property type="evidence" value="ECO:0007669"/>
    <property type="project" value="UniProtKB-KW"/>
</dbReference>
<dbReference type="PANTHER" id="PTHR36836:SF1">
    <property type="entry name" value="COLANIC ACID BIOSYNTHESIS PROTEIN WCAK"/>
    <property type="match status" value="1"/>
</dbReference>
<evidence type="ECO:0000259" key="1">
    <source>
        <dbReference type="Pfam" id="PF04230"/>
    </source>
</evidence>
<organism evidence="2 3">
    <name type="scientific">Archangium lansingense</name>
    <dbReference type="NCBI Taxonomy" id="2995310"/>
    <lineage>
        <taxon>Bacteria</taxon>
        <taxon>Pseudomonadati</taxon>
        <taxon>Myxococcota</taxon>
        <taxon>Myxococcia</taxon>
        <taxon>Myxococcales</taxon>
        <taxon>Cystobacterineae</taxon>
        <taxon>Archangiaceae</taxon>
        <taxon>Archangium</taxon>
    </lineage>
</organism>
<accession>A0ABT3ZYJ0</accession>
<dbReference type="Pfam" id="PF04230">
    <property type="entry name" value="PS_pyruv_trans"/>
    <property type="match status" value="1"/>
</dbReference>
<evidence type="ECO:0000313" key="2">
    <source>
        <dbReference type="EMBL" id="MCY1074478.1"/>
    </source>
</evidence>
<dbReference type="Proteomes" id="UP001207654">
    <property type="component" value="Unassembled WGS sequence"/>
</dbReference>
<sequence length="359" mass="39589">MRSLLDSVHRNVIAVQERLVPLLEGRPRLAYVGGHGFQNLGDDALFEAARQVLDGFHVATFRFPAREMRLARLGLSGSRYFQQFILGGGTFINPYGLPVARTALRQGLPAWTLGTGVGSAGFNMKPRPELLEWRELLRDFRAVGVRGPLSKATLDALNVPRVEVIGDLALVFAREASEPPALPRRFAVNTMLSPPGEKEGYPDERLDGLARAVQHFLAQGWEPVFVAMHDWDALCLRRLAATVGREGAVIHEPKTAEAYMRLVGPCTLTLTVRLHAAVLSCCAGTPPLMLGYREKCLDFMASLGLEAWHVDLSSPEQDIFSRALALAEQADGLRATILARAQERRRSIQEYVHTLLSPP</sequence>
<evidence type="ECO:0000313" key="3">
    <source>
        <dbReference type="Proteomes" id="UP001207654"/>
    </source>
</evidence>
<dbReference type="PANTHER" id="PTHR36836">
    <property type="entry name" value="COLANIC ACID BIOSYNTHESIS PROTEIN WCAK"/>
    <property type="match status" value="1"/>
</dbReference>
<feature type="domain" description="Polysaccharide pyruvyl transferase" evidence="1">
    <location>
        <begin position="39"/>
        <end position="292"/>
    </location>
</feature>
<keyword evidence="3" id="KW-1185">Reference proteome</keyword>
<reference evidence="2 3" key="1">
    <citation type="submission" date="2022-11" db="EMBL/GenBank/DDBJ databases">
        <title>Minimal conservation of predation-associated metabolite biosynthetic gene clusters underscores biosynthetic potential of Myxococcota including descriptions for ten novel species: Archangium lansinium sp. nov., Myxococcus landrumus sp. nov., Nannocystis bai.</title>
        <authorList>
            <person name="Ahearne A."/>
            <person name="Stevens C."/>
            <person name="Phillips K."/>
        </authorList>
    </citation>
    <scope>NUCLEOTIDE SEQUENCE [LARGE SCALE GENOMIC DNA]</scope>
    <source>
        <strain evidence="2 3">MIWBW</strain>
    </source>
</reference>
<dbReference type="InterPro" id="IPR007345">
    <property type="entry name" value="Polysacch_pyruvyl_Trfase"/>
</dbReference>
<keyword evidence="2" id="KW-0808">Transferase</keyword>
<gene>
    <name evidence="2" type="ORF">OV287_08255</name>
</gene>
<comment type="caution">
    <text evidence="2">The sequence shown here is derived from an EMBL/GenBank/DDBJ whole genome shotgun (WGS) entry which is preliminary data.</text>
</comment>
<proteinExistence type="predicted"/>